<evidence type="ECO:0000313" key="3">
    <source>
        <dbReference type="Proteomes" id="UP000612746"/>
    </source>
</evidence>
<gene>
    <name evidence="2" type="ORF">INT44_003093</name>
</gene>
<dbReference type="GO" id="GO:0030674">
    <property type="term" value="F:protein-macromolecule adaptor activity"/>
    <property type="evidence" value="ECO:0007669"/>
    <property type="project" value="TreeGrafter"/>
</dbReference>
<proteinExistence type="predicted"/>
<feature type="compositionally biased region" description="Low complexity" evidence="1">
    <location>
        <begin position="444"/>
        <end position="453"/>
    </location>
</feature>
<dbReference type="InterPro" id="IPR014752">
    <property type="entry name" value="Arrestin-like_C"/>
</dbReference>
<dbReference type="PANTHER" id="PTHR11188">
    <property type="entry name" value="ARRESTIN DOMAIN CONTAINING PROTEIN"/>
    <property type="match status" value="1"/>
</dbReference>
<evidence type="ECO:0008006" key="4">
    <source>
        <dbReference type="Google" id="ProtNLM"/>
    </source>
</evidence>
<accession>A0A8H7Q6U1</accession>
<feature type="compositionally biased region" description="Polar residues" evidence="1">
    <location>
        <begin position="461"/>
        <end position="473"/>
    </location>
</feature>
<dbReference type="GO" id="GO:0005886">
    <property type="term" value="C:plasma membrane"/>
    <property type="evidence" value="ECO:0007669"/>
    <property type="project" value="TreeGrafter"/>
</dbReference>
<dbReference type="InterPro" id="IPR050357">
    <property type="entry name" value="Arrestin_domain-protein"/>
</dbReference>
<feature type="region of interest" description="Disordered" evidence="1">
    <location>
        <begin position="382"/>
        <end position="406"/>
    </location>
</feature>
<name>A0A8H7Q6U1_9FUNG</name>
<sequence>MFFARQQKTPVVAFNLSLCNHSPTAFGPGSVINGSLVLELGKPVKANRIRVVFDCKEMEKSKCLATIFSVETAVWSAVGKSNEKDILESGRHLFLFAIKLPSVNYPPSIKEPQLSHSIVYSLQGFFNANDLTQMSSNTVPVVYYPLVNSQDLSPASASNPSSKVATFHLEKDKLPITVKAEVTKPSHCPGDVCVVRTTIHNPTDIKISHVQVSLIANTRLYQGSLTPFSTHNSEAPIVSSNSQPSKNITQTLFSENVYINMPRKGHEAHNVFRVNIPKDCPPSTGSNISRAVERSYDVVIRLPVPLNQQSPRSSGKWTFTGLLSAPKDDTNNQNKSVQSKEAALSLPVNVVTVPSQSLPPQLKISLPSFNDQPDLLPVFVSEHESPLPSPVSPSLDDGWSIPGSPLSTSAEGMDGFYNIDDVAMAQNASGHLMVPTLKSKHRSSVSTTSSSSTEQDHGSRAISQEPSNQVLVN</sequence>
<dbReference type="PANTHER" id="PTHR11188:SF17">
    <property type="entry name" value="FI21816P1"/>
    <property type="match status" value="1"/>
</dbReference>
<organism evidence="2 3">
    <name type="scientific">Umbelopsis vinacea</name>
    <dbReference type="NCBI Taxonomy" id="44442"/>
    <lineage>
        <taxon>Eukaryota</taxon>
        <taxon>Fungi</taxon>
        <taxon>Fungi incertae sedis</taxon>
        <taxon>Mucoromycota</taxon>
        <taxon>Mucoromycotina</taxon>
        <taxon>Umbelopsidomycetes</taxon>
        <taxon>Umbelopsidales</taxon>
        <taxon>Umbelopsidaceae</taxon>
        <taxon>Umbelopsis</taxon>
    </lineage>
</organism>
<protein>
    <recommendedName>
        <fullName evidence="4">Arrestin C-terminal-like domain-containing protein</fullName>
    </recommendedName>
</protein>
<dbReference type="GO" id="GO:0070086">
    <property type="term" value="P:ubiquitin-dependent endocytosis"/>
    <property type="evidence" value="ECO:0007669"/>
    <property type="project" value="TreeGrafter"/>
</dbReference>
<dbReference type="Proteomes" id="UP000612746">
    <property type="component" value="Unassembled WGS sequence"/>
</dbReference>
<dbReference type="AlphaFoldDB" id="A0A8H7Q6U1"/>
<keyword evidence="3" id="KW-1185">Reference proteome</keyword>
<comment type="caution">
    <text evidence="2">The sequence shown here is derived from an EMBL/GenBank/DDBJ whole genome shotgun (WGS) entry which is preliminary data.</text>
</comment>
<dbReference type="Gene3D" id="2.60.40.640">
    <property type="match status" value="2"/>
</dbReference>
<dbReference type="OrthoDB" id="387657at2759"/>
<reference evidence="2" key="1">
    <citation type="submission" date="2020-12" db="EMBL/GenBank/DDBJ databases">
        <title>Metabolic potential, ecology and presence of endohyphal bacteria is reflected in genomic diversity of Mucoromycotina.</title>
        <authorList>
            <person name="Muszewska A."/>
            <person name="Okrasinska A."/>
            <person name="Steczkiewicz K."/>
            <person name="Drgas O."/>
            <person name="Orlowska M."/>
            <person name="Perlinska-Lenart U."/>
            <person name="Aleksandrzak-Piekarczyk T."/>
            <person name="Szatraj K."/>
            <person name="Zielenkiewicz U."/>
            <person name="Pilsyk S."/>
            <person name="Malc E."/>
            <person name="Mieczkowski P."/>
            <person name="Kruszewska J.S."/>
            <person name="Biernat P."/>
            <person name="Pawlowska J."/>
        </authorList>
    </citation>
    <scope>NUCLEOTIDE SEQUENCE</scope>
    <source>
        <strain evidence="2">WA0000051536</strain>
    </source>
</reference>
<dbReference type="GO" id="GO:0005829">
    <property type="term" value="C:cytosol"/>
    <property type="evidence" value="ECO:0007669"/>
    <property type="project" value="TreeGrafter"/>
</dbReference>
<evidence type="ECO:0000313" key="2">
    <source>
        <dbReference type="EMBL" id="KAG2186866.1"/>
    </source>
</evidence>
<feature type="region of interest" description="Disordered" evidence="1">
    <location>
        <begin position="433"/>
        <end position="473"/>
    </location>
</feature>
<dbReference type="EMBL" id="JAEPRA010000004">
    <property type="protein sequence ID" value="KAG2186866.1"/>
    <property type="molecule type" value="Genomic_DNA"/>
</dbReference>
<evidence type="ECO:0000256" key="1">
    <source>
        <dbReference type="SAM" id="MobiDB-lite"/>
    </source>
</evidence>
<dbReference type="GO" id="GO:0031625">
    <property type="term" value="F:ubiquitin protein ligase binding"/>
    <property type="evidence" value="ECO:0007669"/>
    <property type="project" value="TreeGrafter"/>
</dbReference>